<reference evidence="4" key="2">
    <citation type="journal article" date="2021" name="PeerJ">
        <title>Extensive microbial diversity within the chicken gut microbiome revealed by metagenomics and culture.</title>
        <authorList>
            <person name="Gilroy R."/>
            <person name="Ravi A."/>
            <person name="Getino M."/>
            <person name="Pursley I."/>
            <person name="Horton D.L."/>
            <person name="Alikhan N.F."/>
            <person name="Baker D."/>
            <person name="Gharbi K."/>
            <person name="Hall N."/>
            <person name="Watson M."/>
            <person name="Adriaenssens E.M."/>
            <person name="Foster-Nyarko E."/>
            <person name="Jarju S."/>
            <person name="Secka A."/>
            <person name="Antonio M."/>
            <person name="Oren A."/>
            <person name="Chaudhuri R.R."/>
            <person name="La Ragione R."/>
            <person name="Hildebrand F."/>
            <person name="Pallen M.J."/>
        </authorList>
    </citation>
    <scope>NUCLEOTIDE SEQUENCE</scope>
    <source>
        <strain evidence="4">CHK160-1198</strain>
    </source>
</reference>
<dbReference type="Gene3D" id="1.10.357.10">
    <property type="entry name" value="Tetracycline Repressor, domain 2"/>
    <property type="match status" value="1"/>
</dbReference>
<dbReference type="GO" id="GO:0006355">
    <property type="term" value="P:regulation of DNA-templated transcription"/>
    <property type="evidence" value="ECO:0007669"/>
    <property type="project" value="UniProtKB-ARBA"/>
</dbReference>
<gene>
    <name evidence="4" type="ORF">IAB06_02460</name>
</gene>
<dbReference type="PRINTS" id="PR00455">
    <property type="entry name" value="HTHTETR"/>
</dbReference>
<keyword evidence="1 2" id="KW-0238">DNA-binding</keyword>
<dbReference type="AlphaFoldDB" id="A0A9D1MP46"/>
<feature type="DNA-binding region" description="H-T-H motif" evidence="2">
    <location>
        <begin position="31"/>
        <end position="50"/>
    </location>
</feature>
<evidence type="ECO:0000256" key="1">
    <source>
        <dbReference type="ARBA" id="ARBA00023125"/>
    </source>
</evidence>
<dbReference type="Gene3D" id="1.10.10.60">
    <property type="entry name" value="Homeodomain-like"/>
    <property type="match status" value="1"/>
</dbReference>
<dbReference type="PANTHER" id="PTHR30328:SF54">
    <property type="entry name" value="HTH-TYPE TRANSCRIPTIONAL REPRESSOR SCO4008"/>
    <property type="match status" value="1"/>
</dbReference>
<evidence type="ECO:0000259" key="3">
    <source>
        <dbReference type="PROSITE" id="PS50977"/>
    </source>
</evidence>
<dbReference type="SUPFAM" id="SSF46689">
    <property type="entry name" value="Homeodomain-like"/>
    <property type="match status" value="1"/>
</dbReference>
<dbReference type="InterPro" id="IPR050109">
    <property type="entry name" value="HTH-type_TetR-like_transc_reg"/>
</dbReference>
<dbReference type="InterPro" id="IPR009057">
    <property type="entry name" value="Homeodomain-like_sf"/>
</dbReference>
<dbReference type="PROSITE" id="PS50977">
    <property type="entry name" value="HTH_TETR_2"/>
    <property type="match status" value="1"/>
</dbReference>
<dbReference type="Proteomes" id="UP000824099">
    <property type="component" value="Unassembled WGS sequence"/>
</dbReference>
<evidence type="ECO:0000256" key="2">
    <source>
        <dbReference type="PROSITE-ProRule" id="PRU00335"/>
    </source>
</evidence>
<dbReference type="GO" id="GO:0003677">
    <property type="term" value="F:DNA binding"/>
    <property type="evidence" value="ECO:0007669"/>
    <property type="project" value="UniProtKB-UniRule"/>
</dbReference>
<proteinExistence type="predicted"/>
<feature type="domain" description="HTH tetR-type" evidence="3">
    <location>
        <begin position="8"/>
        <end position="68"/>
    </location>
</feature>
<comment type="caution">
    <text evidence="4">The sequence shown here is derived from an EMBL/GenBank/DDBJ whole genome shotgun (WGS) entry which is preliminary data.</text>
</comment>
<dbReference type="Pfam" id="PF00440">
    <property type="entry name" value="TetR_N"/>
    <property type="match status" value="1"/>
</dbReference>
<name>A0A9D1MP46_9FIRM</name>
<organism evidence="4 5">
    <name type="scientific">Candidatus Avacidaminococcus intestinavium</name>
    <dbReference type="NCBI Taxonomy" id="2840684"/>
    <lineage>
        <taxon>Bacteria</taxon>
        <taxon>Bacillati</taxon>
        <taxon>Bacillota</taxon>
        <taxon>Negativicutes</taxon>
        <taxon>Acidaminococcales</taxon>
        <taxon>Acidaminococcaceae</taxon>
        <taxon>Acidaminococcaceae incertae sedis</taxon>
        <taxon>Candidatus Avacidaminococcus</taxon>
    </lineage>
</organism>
<evidence type="ECO:0000313" key="4">
    <source>
        <dbReference type="EMBL" id="HIU63894.1"/>
    </source>
</evidence>
<evidence type="ECO:0000313" key="5">
    <source>
        <dbReference type="Proteomes" id="UP000824099"/>
    </source>
</evidence>
<reference evidence="4" key="1">
    <citation type="submission" date="2020-10" db="EMBL/GenBank/DDBJ databases">
        <authorList>
            <person name="Gilroy R."/>
        </authorList>
    </citation>
    <scope>NUCLEOTIDE SEQUENCE</scope>
    <source>
        <strain evidence="4">CHK160-1198</strain>
    </source>
</reference>
<dbReference type="PANTHER" id="PTHR30328">
    <property type="entry name" value="TRANSCRIPTIONAL REPRESSOR"/>
    <property type="match status" value="1"/>
</dbReference>
<dbReference type="InterPro" id="IPR001647">
    <property type="entry name" value="HTH_TetR"/>
</dbReference>
<sequence>MNEIDKALPKDERILLAAKEVFSRKGYLQASLDEIIELADTGKGTVYNYFKNKDNLFYTLANNINTPFVDALQKIYDSNQSVPDKLEQYLCVMIDFLRANDTLWQVLFYEMLGANKGWHLLEADDGSEESRVIVKWGAEPTEEEIERIKKYYFLTFASFKILDKILIDGVEQQYFKTMIDEDDIHYVARHLYGGICMTVFFSIDDLKDTSELAKIITERFLFGFANA</sequence>
<protein>
    <submittedName>
        <fullName evidence="4">TetR/AcrR family transcriptional regulator</fullName>
    </submittedName>
</protein>
<dbReference type="EMBL" id="DVNI01000036">
    <property type="protein sequence ID" value="HIU63894.1"/>
    <property type="molecule type" value="Genomic_DNA"/>
</dbReference>
<accession>A0A9D1MP46</accession>